<comment type="caution">
    <text evidence="2">The sequence shown here is derived from an EMBL/GenBank/DDBJ whole genome shotgun (WGS) entry which is preliminary data.</text>
</comment>
<keyword evidence="3" id="KW-1185">Reference proteome</keyword>
<dbReference type="Proteomes" id="UP000305792">
    <property type="component" value="Unassembled WGS sequence"/>
</dbReference>
<dbReference type="RefSeq" id="WP_136532017.1">
    <property type="nucleotide sequence ID" value="NZ_STGX01000022.1"/>
</dbReference>
<gene>
    <name evidence="2" type="ORF">E9998_22870</name>
</gene>
<feature type="signal peptide" evidence="1">
    <location>
        <begin position="1"/>
        <end position="31"/>
    </location>
</feature>
<reference evidence="2 3" key="1">
    <citation type="journal article" date="2018" name="Int. J. Syst. Evol. Microbiol.">
        <title>Glycomyces paridis sp. nov., isolated from the medicinal plant Paris polyphylla.</title>
        <authorList>
            <person name="Fang X.M."/>
            <person name="Bai J.L."/>
            <person name="Su J."/>
            <person name="Zhao L.L."/>
            <person name="Liu H.Y."/>
            <person name="Ma B.P."/>
            <person name="Zhang Y.Q."/>
            <person name="Yu L.Y."/>
        </authorList>
    </citation>
    <scope>NUCLEOTIDE SEQUENCE [LARGE SCALE GENOMIC DNA]</scope>
    <source>
        <strain evidence="2 3">CPCC 204357</strain>
    </source>
</reference>
<evidence type="ECO:0000313" key="2">
    <source>
        <dbReference type="EMBL" id="THV23450.1"/>
    </source>
</evidence>
<dbReference type="EMBL" id="STGX01000022">
    <property type="protein sequence ID" value="THV23450.1"/>
    <property type="molecule type" value="Genomic_DNA"/>
</dbReference>
<proteinExistence type="predicted"/>
<dbReference type="AlphaFoldDB" id="A0A4S8P092"/>
<accession>A0A4S8P092</accession>
<name>A0A4S8P092_9ACTN</name>
<organism evidence="2 3">
    <name type="scientific">Glycomyces paridis</name>
    <dbReference type="NCBI Taxonomy" id="2126555"/>
    <lineage>
        <taxon>Bacteria</taxon>
        <taxon>Bacillati</taxon>
        <taxon>Actinomycetota</taxon>
        <taxon>Actinomycetes</taxon>
        <taxon>Glycomycetales</taxon>
        <taxon>Glycomycetaceae</taxon>
        <taxon>Glycomyces</taxon>
    </lineage>
</organism>
<dbReference type="OrthoDB" id="4337660at2"/>
<protein>
    <submittedName>
        <fullName evidence="2">Uncharacterized protein</fullName>
    </submittedName>
</protein>
<feature type="chain" id="PRO_5020667538" evidence="1">
    <location>
        <begin position="32"/>
        <end position="113"/>
    </location>
</feature>
<keyword evidence="1" id="KW-0732">Signal</keyword>
<evidence type="ECO:0000256" key="1">
    <source>
        <dbReference type="SAM" id="SignalP"/>
    </source>
</evidence>
<evidence type="ECO:0000313" key="3">
    <source>
        <dbReference type="Proteomes" id="UP000305792"/>
    </source>
</evidence>
<sequence length="113" mass="11566">MTTTVNRKALYALITSILAAAFFMSAAPAQAAESGTAARAAAVETVTDDFGIQTSADCVYYLRAVGYAVGPTRTQACNTGAGGQWFSQVYCIAGLINGGVSDYHAANACKLAA</sequence>